<evidence type="ECO:0000256" key="2">
    <source>
        <dbReference type="ARBA" id="ARBA00006727"/>
    </source>
</evidence>
<dbReference type="GO" id="GO:0016020">
    <property type="term" value="C:membrane"/>
    <property type="evidence" value="ECO:0007669"/>
    <property type="project" value="UniProtKB-SubCell"/>
</dbReference>
<evidence type="ECO:0000313" key="5">
    <source>
        <dbReference type="EMBL" id="PIA17054.1"/>
    </source>
</evidence>
<keyword evidence="3" id="KW-0812">Transmembrane</keyword>
<feature type="transmembrane region" description="Helical" evidence="3">
    <location>
        <begin position="177"/>
        <end position="196"/>
    </location>
</feature>
<feature type="transmembrane region" description="Helical" evidence="3">
    <location>
        <begin position="349"/>
        <end position="373"/>
    </location>
</feature>
<dbReference type="SUPFAM" id="SSF103473">
    <property type="entry name" value="MFS general substrate transporter"/>
    <property type="match status" value="1"/>
</dbReference>
<dbReference type="OrthoDB" id="6499973at2759"/>
<dbReference type="InterPro" id="IPR036259">
    <property type="entry name" value="MFS_trans_sf"/>
</dbReference>
<dbReference type="PANTHER" id="PTHR11360">
    <property type="entry name" value="MONOCARBOXYLATE TRANSPORTER"/>
    <property type="match status" value="1"/>
</dbReference>
<feature type="transmembrane region" description="Helical" evidence="3">
    <location>
        <begin position="412"/>
        <end position="431"/>
    </location>
</feature>
<dbReference type="InterPro" id="IPR011701">
    <property type="entry name" value="MFS"/>
</dbReference>
<dbReference type="Proteomes" id="UP000242474">
    <property type="component" value="Unassembled WGS sequence"/>
</dbReference>
<protein>
    <submittedName>
        <fullName evidence="5">MFS general substrate transporter</fullName>
    </submittedName>
</protein>
<name>A0A2G5BDG1_COERN</name>
<dbReference type="Gene3D" id="1.20.1250.20">
    <property type="entry name" value="MFS general substrate transporter like domains"/>
    <property type="match status" value="1"/>
</dbReference>
<feature type="transmembrane region" description="Helical" evidence="3">
    <location>
        <begin position="508"/>
        <end position="531"/>
    </location>
</feature>
<feature type="transmembrane region" description="Helical" evidence="3">
    <location>
        <begin position="267"/>
        <end position="287"/>
    </location>
</feature>
<dbReference type="GO" id="GO:0022857">
    <property type="term" value="F:transmembrane transporter activity"/>
    <property type="evidence" value="ECO:0007669"/>
    <property type="project" value="InterPro"/>
</dbReference>
<dbReference type="PANTHER" id="PTHR11360:SF284">
    <property type="entry name" value="EG:103B4.3 PROTEIN-RELATED"/>
    <property type="match status" value="1"/>
</dbReference>
<organism evidence="5 6">
    <name type="scientific">Coemansia reversa (strain ATCC 12441 / NRRL 1564)</name>
    <dbReference type="NCBI Taxonomy" id="763665"/>
    <lineage>
        <taxon>Eukaryota</taxon>
        <taxon>Fungi</taxon>
        <taxon>Fungi incertae sedis</taxon>
        <taxon>Zoopagomycota</taxon>
        <taxon>Kickxellomycotina</taxon>
        <taxon>Kickxellomycetes</taxon>
        <taxon>Kickxellales</taxon>
        <taxon>Kickxellaceae</taxon>
        <taxon>Coemansia</taxon>
    </lineage>
</organism>
<keyword evidence="3" id="KW-0472">Membrane</keyword>
<evidence type="ECO:0000313" key="6">
    <source>
        <dbReference type="Proteomes" id="UP000242474"/>
    </source>
</evidence>
<comment type="similarity">
    <text evidence="2">Belongs to the major facilitator superfamily. Monocarboxylate porter (TC 2.A.1.13) family.</text>
</comment>
<evidence type="ECO:0000256" key="1">
    <source>
        <dbReference type="ARBA" id="ARBA00004141"/>
    </source>
</evidence>
<keyword evidence="6" id="KW-1185">Reference proteome</keyword>
<dbReference type="PROSITE" id="PS50850">
    <property type="entry name" value="MFS"/>
    <property type="match status" value="1"/>
</dbReference>
<gene>
    <name evidence="5" type="ORF">COEREDRAFT_7820</name>
</gene>
<evidence type="ECO:0000256" key="3">
    <source>
        <dbReference type="SAM" id="Phobius"/>
    </source>
</evidence>
<dbReference type="EMBL" id="KZ303496">
    <property type="protein sequence ID" value="PIA17054.1"/>
    <property type="molecule type" value="Genomic_DNA"/>
</dbReference>
<keyword evidence="3" id="KW-1133">Transmembrane helix</keyword>
<evidence type="ECO:0000259" key="4">
    <source>
        <dbReference type="PROSITE" id="PS50850"/>
    </source>
</evidence>
<feature type="transmembrane region" description="Helical" evidence="3">
    <location>
        <begin position="237"/>
        <end position="255"/>
    </location>
</feature>
<feature type="domain" description="Major facilitator superfamily (MFS) profile" evidence="4">
    <location>
        <begin position="108"/>
        <end position="532"/>
    </location>
</feature>
<reference evidence="5 6" key="1">
    <citation type="journal article" date="2015" name="Genome Biol. Evol.">
        <title>Phylogenomic analyses indicate that early fungi evolved digesting cell walls of algal ancestors of land plants.</title>
        <authorList>
            <person name="Chang Y."/>
            <person name="Wang S."/>
            <person name="Sekimoto S."/>
            <person name="Aerts A.L."/>
            <person name="Choi C."/>
            <person name="Clum A."/>
            <person name="LaButti K.M."/>
            <person name="Lindquist E.A."/>
            <person name="Yee Ngan C."/>
            <person name="Ohm R.A."/>
            <person name="Salamov A.A."/>
            <person name="Grigoriev I.V."/>
            <person name="Spatafora J.W."/>
            <person name="Berbee M.L."/>
        </authorList>
    </citation>
    <scope>NUCLEOTIDE SEQUENCE [LARGE SCALE GENOMIC DNA]</scope>
    <source>
        <strain evidence="5 6">NRRL 1564</strain>
    </source>
</reference>
<dbReference type="AlphaFoldDB" id="A0A2G5BDG1"/>
<sequence>MKLMELLDRLNMRSEYNQYMASTNMLFNDTVDSMPGFSKGVFRNIKTGTNTSGSENNLMALFDLAVSNMTCANFDGYLLVQPATTYKYEDRQFIPIKRTEMKPDAAGIVVFASFIGMILGSGITNSYGVFEEEYENRFSNKNNNDGRISSAIAIGAVHVSANYLFTTIAGALCERVGMGLTTFIGGLMLSVGHIAAGFCTEVWQLVLTQGALAGAGVGTIFIVVSTIPTSWFSKNQGFLIGVVHSGSGVGGLMLAPVTRFLINKYTLMGAVKILGIILGVGITLVSLGMATKPEELMDQEDEENIEQISTSDSISENKVSNLAKKRMSVRSFGVRDVHSTRAVLRSQEFWYLNIAVMLAEAAFYVVLFFLPVYSIGIGLTSEQGALIAGVANGATIVGRITIGYIADLSGNINMFFITHLLVTLSCFFLWFPAKSFMIMMIFACTFGLFAGSLTPMVPLCSVTLFGQNGLANNVGLLGIGMVLTTSAAPVVARVFYEKLGQNGAGYGTVALFCGAIYFLATLSIFALRICVSRKPWAKI</sequence>
<comment type="subcellular location">
    <subcellularLocation>
        <location evidence="1">Membrane</location>
        <topology evidence="1">Multi-pass membrane protein</topology>
    </subcellularLocation>
</comment>
<dbReference type="Pfam" id="PF07690">
    <property type="entry name" value="MFS_1"/>
    <property type="match status" value="1"/>
</dbReference>
<dbReference type="InterPro" id="IPR020846">
    <property type="entry name" value="MFS_dom"/>
</dbReference>
<feature type="transmembrane region" description="Helical" evidence="3">
    <location>
        <begin position="474"/>
        <end position="496"/>
    </location>
</feature>
<feature type="transmembrane region" description="Helical" evidence="3">
    <location>
        <begin position="437"/>
        <end position="462"/>
    </location>
</feature>
<proteinExistence type="inferred from homology"/>
<accession>A0A2G5BDG1</accession>
<feature type="transmembrane region" description="Helical" evidence="3">
    <location>
        <begin position="385"/>
        <end position="405"/>
    </location>
</feature>
<feature type="transmembrane region" description="Helical" evidence="3">
    <location>
        <begin position="148"/>
        <end position="165"/>
    </location>
</feature>
<feature type="transmembrane region" description="Helical" evidence="3">
    <location>
        <begin position="105"/>
        <end position="128"/>
    </location>
</feature>
<feature type="transmembrane region" description="Helical" evidence="3">
    <location>
        <begin position="202"/>
        <end position="225"/>
    </location>
</feature>
<dbReference type="InterPro" id="IPR050327">
    <property type="entry name" value="Proton-linked_MCT"/>
</dbReference>